<dbReference type="PANTHER" id="PTHR33164">
    <property type="entry name" value="TRANSCRIPTIONAL REGULATOR, MARR FAMILY"/>
    <property type="match status" value="1"/>
</dbReference>
<dbReference type="HOGENOM" id="CLU_083287_2_2_11"/>
<dbReference type="InterPro" id="IPR036390">
    <property type="entry name" value="WH_DNA-bd_sf"/>
</dbReference>
<reference evidence="2 3" key="1">
    <citation type="journal article" date="2010" name="Stand. Genomic Sci.">
        <title>Complete genome sequence of Nocardiopsis dassonvillei type strain (IMRU 509).</title>
        <authorList>
            <person name="Sun H."/>
            <person name="Lapidus A."/>
            <person name="Nolan M."/>
            <person name="Lucas S."/>
            <person name="Del Rio T.G."/>
            <person name="Tice H."/>
            <person name="Cheng J.F."/>
            <person name="Tapia R."/>
            <person name="Han C."/>
            <person name="Goodwin L."/>
            <person name="Pitluck S."/>
            <person name="Pagani I."/>
            <person name="Ivanova N."/>
            <person name="Mavromatis K."/>
            <person name="Mikhailova N."/>
            <person name="Pati A."/>
            <person name="Chen A."/>
            <person name="Palaniappan K."/>
            <person name="Land M."/>
            <person name="Hauser L."/>
            <person name="Chang Y.J."/>
            <person name="Jeffries C.D."/>
            <person name="Djao O.D."/>
            <person name="Rohde M."/>
            <person name="Sikorski J."/>
            <person name="Goker M."/>
            <person name="Woyke T."/>
            <person name="Bristow J."/>
            <person name="Eisen J.A."/>
            <person name="Markowitz V."/>
            <person name="Hugenholtz P."/>
            <person name="Kyrpides N.C."/>
            <person name="Klenk H.P."/>
        </authorList>
    </citation>
    <scope>NUCLEOTIDE SEQUENCE [LARGE SCALE GENOMIC DNA]</scope>
    <source>
        <strain evidence="3">ATCC 23218 / DSM 43111 / CIP 107115 / JCM 7437 / KCTC 9190 / NBRC 14626 / NCTC 10488 / NRRL B-5397 / IMRU 509</strain>
    </source>
</reference>
<keyword evidence="3" id="KW-1185">Reference proteome</keyword>
<sequence length="157" mass="17813">MGRMNNAGWLDVKEQHVWRGFLRMNAWVYDELEKDLRARTGLSLIEYGILVHLSEAEGRRMRMRVLADSVIVSKSRLSHQVARLERGGYVHREHCDDDRRGLWAVLSDKGSLLLRQAAPGHAARVRSLVFDRLSEEQVAQLGSIIGALEQGEAARRG</sequence>
<dbReference type="GO" id="GO:0003700">
    <property type="term" value="F:DNA-binding transcription factor activity"/>
    <property type="evidence" value="ECO:0007669"/>
    <property type="project" value="InterPro"/>
</dbReference>
<feature type="domain" description="HTH marR-type" evidence="1">
    <location>
        <begin position="14"/>
        <end position="150"/>
    </location>
</feature>
<dbReference type="SUPFAM" id="SSF46785">
    <property type="entry name" value="Winged helix' DNA-binding domain"/>
    <property type="match status" value="1"/>
</dbReference>
<name>D7AZM5_NOCDD</name>
<dbReference type="AlphaFoldDB" id="D7AZM5"/>
<dbReference type="PROSITE" id="PS50995">
    <property type="entry name" value="HTH_MARR_2"/>
    <property type="match status" value="1"/>
</dbReference>
<dbReference type="PANTHER" id="PTHR33164:SF99">
    <property type="entry name" value="MARR FAMILY REGULATORY PROTEIN"/>
    <property type="match status" value="1"/>
</dbReference>
<evidence type="ECO:0000313" key="3">
    <source>
        <dbReference type="Proteomes" id="UP000002219"/>
    </source>
</evidence>
<dbReference type="InterPro" id="IPR000835">
    <property type="entry name" value="HTH_MarR-typ"/>
</dbReference>
<dbReference type="GeneID" id="91488958"/>
<dbReference type="Gene3D" id="1.10.10.10">
    <property type="entry name" value="Winged helix-like DNA-binding domain superfamily/Winged helix DNA-binding domain"/>
    <property type="match status" value="1"/>
</dbReference>
<evidence type="ECO:0000259" key="1">
    <source>
        <dbReference type="PROSITE" id="PS50995"/>
    </source>
</evidence>
<dbReference type="KEGG" id="nda:Ndas_0873"/>
<dbReference type="InterPro" id="IPR039422">
    <property type="entry name" value="MarR/SlyA-like"/>
</dbReference>
<dbReference type="InterPro" id="IPR036388">
    <property type="entry name" value="WH-like_DNA-bd_sf"/>
</dbReference>
<organism evidence="2 3">
    <name type="scientific">Nocardiopsis dassonvillei (strain ATCC 23218 / DSM 43111 / CIP 107115 / JCM 7437 / KCTC 9190 / NBRC 14626 / NCTC 10488 / NRRL B-5397 / IMRU 509)</name>
    <name type="common">Actinomadura dassonvillei</name>
    <dbReference type="NCBI Taxonomy" id="446468"/>
    <lineage>
        <taxon>Bacteria</taxon>
        <taxon>Bacillati</taxon>
        <taxon>Actinomycetota</taxon>
        <taxon>Actinomycetes</taxon>
        <taxon>Streptosporangiales</taxon>
        <taxon>Nocardiopsidaceae</taxon>
        <taxon>Nocardiopsis</taxon>
    </lineage>
</organism>
<accession>D7AZM5</accession>
<dbReference type="RefSeq" id="WP_013151924.1">
    <property type="nucleotide sequence ID" value="NC_014210.1"/>
</dbReference>
<dbReference type="STRING" id="446468.Ndas_0873"/>
<dbReference type="EMBL" id="CP002040">
    <property type="protein sequence ID" value="ADH66317.1"/>
    <property type="molecule type" value="Genomic_DNA"/>
</dbReference>
<gene>
    <name evidence="2" type="ordered locus">Ndas_0873</name>
</gene>
<protein>
    <submittedName>
        <fullName evidence="2">Transcriptional regulator, MarR family</fullName>
    </submittedName>
</protein>
<proteinExistence type="predicted"/>
<dbReference type="Proteomes" id="UP000002219">
    <property type="component" value="Chromosome 1"/>
</dbReference>
<dbReference type="SMART" id="SM00347">
    <property type="entry name" value="HTH_MARR"/>
    <property type="match status" value="1"/>
</dbReference>
<evidence type="ECO:0000313" key="2">
    <source>
        <dbReference type="EMBL" id="ADH66317.1"/>
    </source>
</evidence>
<dbReference type="eggNOG" id="COG1846">
    <property type="taxonomic scope" value="Bacteria"/>
</dbReference>
<dbReference type="GO" id="GO:0006950">
    <property type="term" value="P:response to stress"/>
    <property type="evidence" value="ECO:0007669"/>
    <property type="project" value="TreeGrafter"/>
</dbReference>
<dbReference type="Pfam" id="PF12802">
    <property type="entry name" value="MarR_2"/>
    <property type="match status" value="1"/>
</dbReference>